<dbReference type="EMBL" id="FR872581">
    <property type="protein sequence ID" value="CCB87875.1"/>
    <property type="molecule type" value="Genomic_DNA"/>
</dbReference>
<gene>
    <name evidence="2" type="ordered locus">SNE_B25160</name>
</gene>
<evidence type="ECO:0000313" key="3">
    <source>
        <dbReference type="Proteomes" id="UP000000496"/>
    </source>
</evidence>
<reference evidence="2 3" key="2">
    <citation type="journal article" date="2011" name="Mol. Biol. Evol.">
        <title>Unity in variety--the pan-genome of the Chlamydiae.</title>
        <authorList>
            <person name="Collingro A."/>
            <person name="Tischler P."/>
            <person name="Weinmaier T."/>
            <person name="Penz T."/>
            <person name="Heinz E."/>
            <person name="Brunham R.C."/>
            <person name="Read T.D."/>
            <person name="Bavoil P.M."/>
            <person name="Sachse K."/>
            <person name="Kahane S."/>
            <person name="Friedman M.G."/>
            <person name="Rattei T."/>
            <person name="Myers G.S."/>
            <person name="Horn M."/>
        </authorList>
    </citation>
    <scope>NUCLEOTIDE SEQUENCE [LARGE SCALE GENOMIC DNA]</scope>
    <source>
        <strain evidence="3">ATCC VR-1471 / Z</strain>
        <plasmid evidence="2 3">pSn</plasmid>
    </source>
</reference>
<sequence length="158" mass="18769">MENNGILSNNIHNENPEQLRELIEQYVLKPKKPRIQERKRKANDLNTKQQSEVENIEPQKISQFDQLLEAIQESTQSTKQPLESFQNSQPIHRSISPSGDEHFAPFNKPLTESRLESKFERYFRSVQNQLISQIRQRRVDHELWNKFSELVENVLDIF</sequence>
<evidence type="ECO:0000313" key="2">
    <source>
        <dbReference type="EMBL" id="CCB87875.1"/>
    </source>
</evidence>
<evidence type="ECO:0000256" key="1">
    <source>
        <dbReference type="SAM" id="MobiDB-lite"/>
    </source>
</evidence>
<keyword evidence="3" id="KW-1185">Reference proteome</keyword>
<dbReference type="HOGENOM" id="CLU_1668220_0_0_0"/>
<geneLocation type="plasmid" evidence="2 3">
    <name>pSn</name>
</geneLocation>
<dbReference type="AlphaFoldDB" id="F8L329"/>
<feature type="region of interest" description="Disordered" evidence="1">
    <location>
        <begin position="34"/>
        <end position="58"/>
    </location>
</feature>
<reference key="1">
    <citation type="journal article" date="2011" name="Mol. Biol. Evol.">
        <title>Unity in variety -- the pan-genome of the Chlamydiae.</title>
        <authorList>
            <person name="Collingro A."/>
            <person name="Tischler P."/>
            <person name="Weinmaier T."/>
            <person name="Penz T."/>
            <person name="Heinz E."/>
            <person name="Brunham R.C."/>
            <person name="Read T.D."/>
            <person name="Bavoil P.M."/>
            <person name="Sachse K."/>
            <person name="Kahane S."/>
            <person name="Friedman M.G."/>
            <person name="Rattei T."/>
            <person name="Myers G.S.A."/>
            <person name="Horn M."/>
        </authorList>
    </citation>
    <scope>NUCLEOTIDE SEQUENCE</scope>
    <source>
        <strain>Z</strain>
    </source>
</reference>
<accession>F8L329</accession>
<feature type="compositionally biased region" description="Polar residues" evidence="1">
    <location>
        <begin position="75"/>
        <end position="97"/>
    </location>
</feature>
<proteinExistence type="predicted"/>
<feature type="compositionally biased region" description="Polar residues" evidence="1">
    <location>
        <begin position="44"/>
        <end position="53"/>
    </location>
</feature>
<dbReference type="Proteomes" id="UP000000496">
    <property type="component" value="Plasmid pSn"/>
</dbReference>
<name>F8L329_SIMNZ</name>
<dbReference type="KEGG" id="sng:SNE_B25160"/>
<organism evidence="2 3">
    <name type="scientific">Simkania negevensis (strain ATCC VR-1471 / DSM 27360 / Z)</name>
    <dbReference type="NCBI Taxonomy" id="331113"/>
    <lineage>
        <taxon>Bacteria</taxon>
        <taxon>Pseudomonadati</taxon>
        <taxon>Chlamydiota</taxon>
        <taxon>Chlamydiia</taxon>
        <taxon>Parachlamydiales</taxon>
        <taxon>Simkaniaceae</taxon>
        <taxon>Simkania</taxon>
    </lineage>
</organism>
<protein>
    <submittedName>
        <fullName evidence="2">Uncharacterized protein</fullName>
    </submittedName>
</protein>
<feature type="region of interest" description="Disordered" evidence="1">
    <location>
        <begin position="75"/>
        <end position="102"/>
    </location>
</feature>
<keyword evidence="2" id="KW-0614">Plasmid</keyword>